<protein>
    <submittedName>
        <fullName evidence="3">Uncharacterized protein</fullName>
    </submittedName>
</protein>
<gene>
    <name evidence="3" type="ORF">DW322_08545</name>
</gene>
<feature type="region of interest" description="Disordered" evidence="2">
    <location>
        <begin position="126"/>
        <end position="169"/>
    </location>
</feature>
<feature type="compositionally biased region" description="Low complexity" evidence="2">
    <location>
        <begin position="152"/>
        <end position="169"/>
    </location>
</feature>
<organism evidence="3 4">
    <name type="scientific">Rhodococcus rhodnii</name>
    <dbReference type="NCBI Taxonomy" id="38312"/>
    <lineage>
        <taxon>Bacteria</taxon>
        <taxon>Bacillati</taxon>
        <taxon>Actinomycetota</taxon>
        <taxon>Actinomycetes</taxon>
        <taxon>Mycobacteriales</taxon>
        <taxon>Nocardiaceae</taxon>
        <taxon>Rhodococcus</taxon>
    </lineage>
</organism>
<dbReference type="Proteomes" id="UP000471120">
    <property type="component" value="Unassembled WGS sequence"/>
</dbReference>
<keyword evidence="1" id="KW-0175">Coiled coil</keyword>
<comment type="caution">
    <text evidence="3">The sequence shown here is derived from an EMBL/GenBank/DDBJ whole genome shotgun (WGS) entry which is preliminary data.</text>
</comment>
<proteinExistence type="predicted"/>
<dbReference type="EMBL" id="QRCM01000001">
    <property type="protein sequence ID" value="TXG90262.1"/>
    <property type="molecule type" value="Genomic_DNA"/>
</dbReference>
<evidence type="ECO:0000313" key="4">
    <source>
        <dbReference type="Proteomes" id="UP000471120"/>
    </source>
</evidence>
<dbReference type="RefSeq" id="WP_010839719.1">
    <property type="nucleotide sequence ID" value="NZ_QRCM01000001.1"/>
</dbReference>
<name>A0A6P2CD48_9NOCA</name>
<dbReference type="AlphaFoldDB" id="A0A6P2CD48"/>
<reference evidence="3 4" key="1">
    <citation type="submission" date="2018-07" db="EMBL/GenBank/DDBJ databases">
        <title>Genome sequence of Rhodococcus rhodnii ATCC 35071 from Rhodnius prolixus.</title>
        <authorList>
            <person name="Patel V."/>
            <person name="Vogel K.J."/>
        </authorList>
    </citation>
    <scope>NUCLEOTIDE SEQUENCE [LARGE SCALE GENOMIC DNA]</scope>
    <source>
        <strain evidence="3 4">ATCC 35071</strain>
    </source>
</reference>
<evidence type="ECO:0000313" key="3">
    <source>
        <dbReference type="EMBL" id="TXG90262.1"/>
    </source>
</evidence>
<accession>A0A6P2CD48</accession>
<feature type="coiled-coil region" evidence="1">
    <location>
        <begin position="173"/>
        <end position="229"/>
    </location>
</feature>
<sequence>MIDAQTMATPAHSSDTDLDRIRTVRRWSPGQCVWCGGDEDVDLYRNEPRCSPCRDKEEIIDEARKFVGMYGLRPLGGTLQSDDDEEYEHRLAARDARRELGEIRLPELPDPAAVRKALRPRAAGVVERAETAAAPSSDAPAQPARKSETRTSPRASSPRTTTARAAASTTVDVAQLEERVTGLLGQLDAVDAQIARIGEPNGLAAKARLKNLENQKATVLRTLAALEKARIAAAR</sequence>
<evidence type="ECO:0000256" key="1">
    <source>
        <dbReference type="SAM" id="Coils"/>
    </source>
</evidence>
<evidence type="ECO:0000256" key="2">
    <source>
        <dbReference type="SAM" id="MobiDB-lite"/>
    </source>
</evidence>
<feature type="compositionally biased region" description="Low complexity" evidence="2">
    <location>
        <begin position="132"/>
        <end position="144"/>
    </location>
</feature>